<dbReference type="EMBL" id="JBIGHW010000004">
    <property type="protein sequence ID" value="MFG6440844.1"/>
    <property type="molecule type" value="Genomic_DNA"/>
</dbReference>
<sequence length="578" mass="63718">MTLRLAVGQHSEAGRKPLNQDFHGVAQPTDAQRRSRGIALAIADGISSSPVSQVASAAAVRGFLEDYYGTSEAWTVRRAAQCVLAATNGWLHAESQRGEGRFDKDRGHVCTFSALVFKGREVHLLHVGDTRVYRVHAGGALEQLSQDHRVRLYGGQTYLGRALGVTARLDIDYACWATEVGETFLLASDGAYEFLDAAVVQQTLAAHGADMQAAAEALVVAALARGSQDNVTVMLARVESLPTQIAAPVSRDGLRLPPRLSPRQEFEGYRVVRELQQTARSQVVLAVDADGREWALKLPTADLAGHARELDRFATEEWVARRVDSPHVIKAAPPERKREHLFTAVEFIHGQTLAQWMTDHPRPGLDEVRCIADQIARGLQALHRKEMLHQDLRPENLIIDRHGTVILIDLASAHVAGLSEGLGHYPGDSRALELAGTLQYTAPEYFTGDGGSPLAELFSLSVLVYQMLTGALPYGLQVPQVRGERDLHKLQYVPLRTRRPDLPAWLDRVLKKALQPQAARRQQALSEFLHDLHAPGPEFMTRDRTPLQQRHPLLFWQGMTVVFGLATLVLLGLRATGR</sequence>
<evidence type="ECO:0000256" key="5">
    <source>
        <dbReference type="ARBA" id="ARBA00022840"/>
    </source>
</evidence>
<keyword evidence="3" id="KW-0547">Nucleotide-binding</keyword>
<dbReference type="InterPro" id="IPR000719">
    <property type="entry name" value="Prot_kinase_dom"/>
</dbReference>
<evidence type="ECO:0000256" key="6">
    <source>
        <dbReference type="SAM" id="Phobius"/>
    </source>
</evidence>
<feature type="domain" description="Protein kinase" evidence="7">
    <location>
        <begin position="269"/>
        <end position="533"/>
    </location>
</feature>
<evidence type="ECO:0000259" key="8">
    <source>
        <dbReference type="PROSITE" id="PS51746"/>
    </source>
</evidence>
<proteinExistence type="predicted"/>
<keyword evidence="6" id="KW-1133">Transmembrane helix</keyword>
<dbReference type="CDD" id="cd14014">
    <property type="entry name" value="STKc_PknB_like"/>
    <property type="match status" value="1"/>
</dbReference>
<dbReference type="SMART" id="SM00220">
    <property type="entry name" value="S_TKc"/>
    <property type="match status" value="1"/>
</dbReference>
<dbReference type="SUPFAM" id="SSF56112">
    <property type="entry name" value="Protein kinase-like (PK-like)"/>
    <property type="match status" value="1"/>
</dbReference>
<dbReference type="SUPFAM" id="SSF81606">
    <property type="entry name" value="PP2C-like"/>
    <property type="match status" value="1"/>
</dbReference>
<dbReference type="Pfam" id="PF13672">
    <property type="entry name" value="PP2C_2"/>
    <property type="match status" value="1"/>
</dbReference>
<dbReference type="PANTHER" id="PTHR24351">
    <property type="entry name" value="RIBOSOMAL PROTEIN S6 KINASE"/>
    <property type="match status" value="1"/>
</dbReference>
<dbReference type="Gene3D" id="3.60.40.10">
    <property type="entry name" value="PPM-type phosphatase domain"/>
    <property type="match status" value="1"/>
</dbReference>
<dbReference type="InterPro" id="IPR036457">
    <property type="entry name" value="PPM-type-like_dom_sf"/>
</dbReference>
<gene>
    <name evidence="9" type="ORF">ACG0Z3_09130</name>
</gene>
<evidence type="ECO:0000256" key="3">
    <source>
        <dbReference type="ARBA" id="ARBA00022741"/>
    </source>
</evidence>
<dbReference type="Gene3D" id="3.30.200.20">
    <property type="entry name" value="Phosphorylase Kinase, domain 1"/>
    <property type="match status" value="1"/>
</dbReference>
<dbReference type="SMART" id="SM00332">
    <property type="entry name" value="PP2Cc"/>
    <property type="match status" value="1"/>
</dbReference>
<dbReference type="PROSITE" id="PS00109">
    <property type="entry name" value="PROTEIN_KINASE_TYR"/>
    <property type="match status" value="1"/>
</dbReference>
<dbReference type="SMART" id="SM00331">
    <property type="entry name" value="PP2C_SIG"/>
    <property type="match status" value="1"/>
</dbReference>
<evidence type="ECO:0000256" key="2">
    <source>
        <dbReference type="ARBA" id="ARBA00022679"/>
    </source>
</evidence>
<comment type="caution">
    <text evidence="9">The sequence shown here is derived from an EMBL/GenBank/DDBJ whole genome shotgun (WGS) entry which is preliminary data.</text>
</comment>
<evidence type="ECO:0000259" key="7">
    <source>
        <dbReference type="PROSITE" id="PS50011"/>
    </source>
</evidence>
<organism evidence="9 10">
    <name type="scientific">Pelomonas margarita</name>
    <dbReference type="NCBI Taxonomy" id="3299031"/>
    <lineage>
        <taxon>Bacteria</taxon>
        <taxon>Pseudomonadati</taxon>
        <taxon>Pseudomonadota</taxon>
        <taxon>Betaproteobacteria</taxon>
        <taxon>Burkholderiales</taxon>
        <taxon>Sphaerotilaceae</taxon>
        <taxon>Roseateles</taxon>
    </lineage>
</organism>
<dbReference type="InterPro" id="IPR001932">
    <property type="entry name" value="PPM-type_phosphatase-like_dom"/>
</dbReference>
<dbReference type="Proteomes" id="UP001606301">
    <property type="component" value="Unassembled WGS sequence"/>
</dbReference>
<dbReference type="Gene3D" id="1.10.510.10">
    <property type="entry name" value="Transferase(Phosphotransferase) domain 1"/>
    <property type="match status" value="1"/>
</dbReference>
<keyword evidence="1" id="KW-0723">Serine/threonine-protein kinase</keyword>
<reference evidence="9 10" key="1">
    <citation type="submission" date="2024-08" db="EMBL/GenBank/DDBJ databases">
        <authorList>
            <person name="Lu H."/>
        </authorList>
    </citation>
    <scope>NUCLEOTIDE SEQUENCE [LARGE SCALE GENOMIC DNA]</scope>
    <source>
        <strain evidence="9 10">LKC17W</strain>
    </source>
</reference>
<keyword evidence="6" id="KW-0472">Membrane</keyword>
<evidence type="ECO:0000256" key="4">
    <source>
        <dbReference type="ARBA" id="ARBA00022777"/>
    </source>
</evidence>
<evidence type="ECO:0000313" key="10">
    <source>
        <dbReference type="Proteomes" id="UP001606301"/>
    </source>
</evidence>
<protein>
    <submittedName>
        <fullName evidence="9">Protein phosphatase 2C domain-containing protein</fullName>
    </submittedName>
</protein>
<dbReference type="PROSITE" id="PS50011">
    <property type="entry name" value="PROTEIN_KINASE_DOM"/>
    <property type="match status" value="1"/>
</dbReference>
<keyword evidence="4" id="KW-0418">Kinase</keyword>
<evidence type="ECO:0000256" key="1">
    <source>
        <dbReference type="ARBA" id="ARBA00022527"/>
    </source>
</evidence>
<dbReference type="Pfam" id="PF00069">
    <property type="entry name" value="Pkinase"/>
    <property type="match status" value="1"/>
</dbReference>
<dbReference type="InterPro" id="IPR008266">
    <property type="entry name" value="Tyr_kinase_AS"/>
</dbReference>
<keyword evidence="2" id="KW-0808">Transferase</keyword>
<dbReference type="RefSeq" id="WP_394397014.1">
    <property type="nucleotide sequence ID" value="NZ_JBIGHW010000004.1"/>
</dbReference>
<evidence type="ECO:0000313" key="9">
    <source>
        <dbReference type="EMBL" id="MFG6440844.1"/>
    </source>
</evidence>
<feature type="domain" description="PPM-type phosphatase" evidence="8">
    <location>
        <begin position="6"/>
        <end position="238"/>
    </location>
</feature>
<name>A0ABW7FHP2_9BURK</name>
<keyword evidence="6" id="KW-0812">Transmembrane</keyword>
<accession>A0ABW7FHP2</accession>
<keyword evidence="10" id="KW-1185">Reference proteome</keyword>
<dbReference type="PROSITE" id="PS51746">
    <property type="entry name" value="PPM_2"/>
    <property type="match status" value="1"/>
</dbReference>
<feature type="transmembrane region" description="Helical" evidence="6">
    <location>
        <begin position="553"/>
        <end position="573"/>
    </location>
</feature>
<keyword evidence="5" id="KW-0067">ATP-binding</keyword>
<dbReference type="InterPro" id="IPR011009">
    <property type="entry name" value="Kinase-like_dom_sf"/>
</dbReference>